<dbReference type="AlphaFoldDB" id="A0A060LV63"/>
<dbReference type="InterPro" id="IPR002698">
    <property type="entry name" value="FTHF_cligase"/>
</dbReference>
<keyword evidence="5" id="KW-0479">Metal-binding</keyword>
<name>A0A060LV63_9BACI</name>
<sequence length="183" mass="21375">MKQQLRQRLQKQLEQMNKTEYLERSQGLANQLYQTEEWKQAGTIGLTYARFPEVATLSIMEYAYKQGKKVALPRTNMKAREMHFYVIQDLDQLELRPYNLYEPKENPRFYVSPKELDLLIVPGLAFSKDGSRLGMGGGFYDRYLPFFKGETVSLCFKEQLIESIPVEAHDMRIDLVLSEKSTC</sequence>
<comment type="cofactor">
    <cofactor evidence="5">
        <name>Mg(2+)</name>
        <dbReference type="ChEBI" id="CHEBI:18420"/>
    </cofactor>
</comment>
<dbReference type="GO" id="GO:0009396">
    <property type="term" value="P:folic acid-containing compound biosynthetic process"/>
    <property type="evidence" value="ECO:0007669"/>
    <property type="project" value="TreeGrafter"/>
</dbReference>
<feature type="binding site" evidence="4">
    <location>
        <position position="53"/>
    </location>
    <ligand>
        <name>substrate</name>
    </ligand>
</feature>
<proteinExistence type="inferred from homology"/>
<dbReference type="STRING" id="1246626.BleG1_1529"/>
<dbReference type="PIRSF" id="PIRSF006806">
    <property type="entry name" value="FTHF_cligase"/>
    <property type="match status" value="1"/>
</dbReference>
<dbReference type="Gene3D" id="3.40.50.10420">
    <property type="entry name" value="NagB/RpiA/CoA transferase-like"/>
    <property type="match status" value="1"/>
</dbReference>
<keyword evidence="3 4" id="KW-0067">ATP-binding</keyword>
<organism evidence="6 7">
    <name type="scientific">Shouchella lehensis G1</name>
    <dbReference type="NCBI Taxonomy" id="1246626"/>
    <lineage>
        <taxon>Bacteria</taxon>
        <taxon>Bacillati</taxon>
        <taxon>Bacillota</taxon>
        <taxon>Bacilli</taxon>
        <taxon>Bacillales</taxon>
        <taxon>Bacillaceae</taxon>
        <taxon>Shouchella</taxon>
    </lineage>
</organism>
<dbReference type="PANTHER" id="PTHR23407:SF1">
    <property type="entry name" value="5-FORMYLTETRAHYDROFOLATE CYCLO-LIGASE"/>
    <property type="match status" value="1"/>
</dbReference>
<dbReference type="RefSeq" id="WP_051667468.1">
    <property type="nucleotide sequence ID" value="NZ_CP003923.1"/>
</dbReference>
<dbReference type="GO" id="GO:0030272">
    <property type="term" value="F:5-formyltetrahydrofolate cyclo-ligase activity"/>
    <property type="evidence" value="ECO:0007669"/>
    <property type="project" value="UniProtKB-EC"/>
</dbReference>
<comment type="catalytic activity">
    <reaction evidence="5">
        <text>(6S)-5-formyl-5,6,7,8-tetrahydrofolate + ATP = (6R)-5,10-methenyltetrahydrofolate + ADP + phosphate</text>
        <dbReference type="Rhea" id="RHEA:10488"/>
        <dbReference type="ChEBI" id="CHEBI:30616"/>
        <dbReference type="ChEBI" id="CHEBI:43474"/>
        <dbReference type="ChEBI" id="CHEBI:57455"/>
        <dbReference type="ChEBI" id="CHEBI:57457"/>
        <dbReference type="ChEBI" id="CHEBI:456216"/>
        <dbReference type="EC" id="6.3.3.2"/>
    </reaction>
</comment>
<accession>A0A060LV63</accession>
<comment type="similarity">
    <text evidence="1 5">Belongs to the 5-formyltetrahydrofolate cyclo-ligase family.</text>
</comment>
<dbReference type="OrthoDB" id="9801938at2"/>
<feature type="binding site" evidence="4">
    <location>
        <begin position="2"/>
        <end position="6"/>
    </location>
    <ligand>
        <name>ATP</name>
        <dbReference type="ChEBI" id="CHEBI:30616"/>
    </ligand>
</feature>
<dbReference type="InterPro" id="IPR037171">
    <property type="entry name" value="NagB/RpiA_transferase-like"/>
</dbReference>
<dbReference type="PATRIC" id="fig|1246626.3.peg.1515"/>
<keyword evidence="7" id="KW-1185">Reference proteome</keyword>
<feature type="binding site" evidence="4">
    <location>
        <begin position="132"/>
        <end position="140"/>
    </location>
    <ligand>
        <name>ATP</name>
        <dbReference type="ChEBI" id="CHEBI:30616"/>
    </ligand>
</feature>
<evidence type="ECO:0000256" key="2">
    <source>
        <dbReference type="ARBA" id="ARBA00022741"/>
    </source>
</evidence>
<evidence type="ECO:0000256" key="4">
    <source>
        <dbReference type="PIRSR" id="PIRSR006806-1"/>
    </source>
</evidence>
<dbReference type="InterPro" id="IPR024185">
    <property type="entry name" value="FTHF_cligase-like_sf"/>
</dbReference>
<keyword evidence="2 4" id="KW-0547">Nucleotide-binding</keyword>
<keyword evidence="6" id="KW-0436">Ligase</keyword>
<keyword evidence="5" id="KW-0460">Magnesium</keyword>
<dbReference type="Proteomes" id="UP000027142">
    <property type="component" value="Chromosome"/>
</dbReference>
<dbReference type="KEGG" id="ble:BleG1_1529"/>
<dbReference type="Pfam" id="PF01812">
    <property type="entry name" value="5-FTHF_cyc-lig"/>
    <property type="match status" value="1"/>
</dbReference>
<evidence type="ECO:0000256" key="3">
    <source>
        <dbReference type="ARBA" id="ARBA00022840"/>
    </source>
</evidence>
<dbReference type="EC" id="6.3.3.2" evidence="5"/>
<reference evidence="6 7" key="1">
    <citation type="journal article" date="2014" name="Gene">
        <title>A comparative genomic analysis of the alkalitolerant soil bacterium Bacillus lehensis G1.</title>
        <authorList>
            <person name="Noor Y.M."/>
            <person name="Samsulrizal N.H."/>
            <person name="Jema'on N.A."/>
            <person name="Low K.O."/>
            <person name="Ramli A.N."/>
            <person name="Alias N.I."/>
            <person name="Damis S.I."/>
            <person name="Fuzi S.F."/>
            <person name="Isa M.N."/>
            <person name="Murad A.M."/>
            <person name="Raih M.F."/>
            <person name="Bakar F.D."/>
            <person name="Najimudin N."/>
            <person name="Mahadi N.M."/>
            <person name="Illias R.M."/>
        </authorList>
    </citation>
    <scope>NUCLEOTIDE SEQUENCE [LARGE SCALE GENOMIC DNA]</scope>
    <source>
        <strain evidence="6 7">G1</strain>
    </source>
</reference>
<protein>
    <recommendedName>
        <fullName evidence="5">5-formyltetrahydrofolate cyclo-ligase</fullName>
        <ecNumber evidence="5">6.3.3.2</ecNumber>
    </recommendedName>
</protein>
<dbReference type="SUPFAM" id="SSF100950">
    <property type="entry name" value="NagB/RpiA/CoA transferase-like"/>
    <property type="match status" value="1"/>
</dbReference>
<dbReference type="NCBIfam" id="TIGR02727">
    <property type="entry name" value="MTHFS_bact"/>
    <property type="match status" value="1"/>
</dbReference>
<evidence type="ECO:0000313" key="6">
    <source>
        <dbReference type="EMBL" id="AIC94107.1"/>
    </source>
</evidence>
<dbReference type="eggNOG" id="COG0212">
    <property type="taxonomic scope" value="Bacteria"/>
</dbReference>
<dbReference type="GO" id="GO:0035999">
    <property type="term" value="P:tetrahydrofolate interconversion"/>
    <property type="evidence" value="ECO:0007669"/>
    <property type="project" value="TreeGrafter"/>
</dbReference>
<evidence type="ECO:0000256" key="1">
    <source>
        <dbReference type="ARBA" id="ARBA00010638"/>
    </source>
</evidence>
<dbReference type="HOGENOM" id="CLU_066245_2_2_9"/>
<dbReference type="EMBL" id="CP003923">
    <property type="protein sequence ID" value="AIC94107.1"/>
    <property type="molecule type" value="Genomic_DNA"/>
</dbReference>
<evidence type="ECO:0000313" key="7">
    <source>
        <dbReference type="Proteomes" id="UP000027142"/>
    </source>
</evidence>
<dbReference type="GO" id="GO:0005524">
    <property type="term" value="F:ATP binding"/>
    <property type="evidence" value="ECO:0007669"/>
    <property type="project" value="UniProtKB-KW"/>
</dbReference>
<dbReference type="GO" id="GO:0046872">
    <property type="term" value="F:metal ion binding"/>
    <property type="evidence" value="ECO:0007669"/>
    <property type="project" value="UniProtKB-KW"/>
</dbReference>
<evidence type="ECO:0000256" key="5">
    <source>
        <dbReference type="RuleBase" id="RU361279"/>
    </source>
</evidence>
<gene>
    <name evidence="6" type="ORF">BleG1_1529</name>
</gene>
<dbReference type="PANTHER" id="PTHR23407">
    <property type="entry name" value="ATPASE INHIBITOR/5-FORMYLTETRAHYDROFOLATE CYCLO-LIGASE"/>
    <property type="match status" value="1"/>
</dbReference>